<keyword evidence="2" id="KW-0472">Membrane</keyword>
<dbReference type="GeneID" id="43602557"/>
<protein>
    <submittedName>
        <fullName evidence="4">p-loop containing nucleoside triphosphate hydrolase protein</fullName>
    </submittedName>
</protein>
<feature type="coiled-coil region" evidence="1">
    <location>
        <begin position="232"/>
        <end position="273"/>
    </location>
</feature>
<dbReference type="InterPro" id="IPR006073">
    <property type="entry name" value="GTP-bd"/>
</dbReference>
<comment type="caution">
    <text evidence="4">The sequence shown here is derived from an EMBL/GenBank/DDBJ whole genome shotgun (WGS) entry which is preliminary data.</text>
</comment>
<dbReference type="Proteomes" id="UP000254866">
    <property type="component" value="Unassembled WGS sequence"/>
</dbReference>
<evidence type="ECO:0000256" key="1">
    <source>
        <dbReference type="SAM" id="Coils"/>
    </source>
</evidence>
<keyword evidence="4" id="KW-0378">Hydrolase</keyword>
<dbReference type="SUPFAM" id="SSF52540">
    <property type="entry name" value="P-loop containing nucleoside triphosphate hydrolases"/>
    <property type="match status" value="1"/>
</dbReference>
<sequence>MARNPKDVILIAVLGVTGAGKTTFISKATGRTDLKIGHGLSSCTQDISVAHLEMQGKKIALIDTPGFDDTNKTDAEVLGLIATYMADTYAQDMLLSGIILLQPINTNRVQGSERKRTRLFEKVCGPGAFSKVIIATTMWSDLQSQSTGSQRVEERQNSKDFWGNMVNHGAKIVKHDNNPQSARKIINMVVSNAGKVVLQMQRELAQSDGQVSSTSAGRQLDSDLSETSSKLLAELQALQKESTGNMVSLREEIQELKEKLQHTENEKRTLKRSRASLEGPAAWISALAGVTSLAMVPLACVIL</sequence>
<evidence type="ECO:0000313" key="4">
    <source>
        <dbReference type="EMBL" id="RDL31499.1"/>
    </source>
</evidence>
<evidence type="ECO:0000256" key="2">
    <source>
        <dbReference type="SAM" id="Phobius"/>
    </source>
</evidence>
<dbReference type="GO" id="GO:0016787">
    <property type="term" value="F:hydrolase activity"/>
    <property type="evidence" value="ECO:0007669"/>
    <property type="project" value="UniProtKB-KW"/>
</dbReference>
<feature type="transmembrane region" description="Helical" evidence="2">
    <location>
        <begin position="281"/>
        <end position="302"/>
    </location>
</feature>
<keyword evidence="5" id="KW-1185">Reference proteome</keyword>
<dbReference type="RefSeq" id="XP_031865630.1">
    <property type="nucleotide sequence ID" value="XM_032018331.1"/>
</dbReference>
<name>A0A370TBS8_9HELO</name>
<dbReference type="InterPro" id="IPR027417">
    <property type="entry name" value="P-loop_NTPase"/>
</dbReference>
<dbReference type="OrthoDB" id="8954335at2759"/>
<dbReference type="EMBL" id="NPIC01000012">
    <property type="protein sequence ID" value="RDL31499.1"/>
    <property type="molecule type" value="Genomic_DNA"/>
</dbReference>
<accession>A0A370TBS8</accession>
<gene>
    <name evidence="4" type="ORF">BP5553_09708</name>
</gene>
<keyword evidence="2" id="KW-0812">Transmembrane</keyword>
<keyword evidence="1" id="KW-0175">Coiled coil</keyword>
<dbReference type="STRING" id="2656787.A0A370TBS8"/>
<organism evidence="4 5">
    <name type="scientific">Venustampulla echinocandica</name>
    <dbReference type="NCBI Taxonomy" id="2656787"/>
    <lineage>
        <taxon>Eukaryota</taxon>
        <taxon>Fungi</taxon>
        <taxon>Dikarya</taxon>
        <taxon>Ascomycota</taxon>
        <taxon>Pezizomycotina</taxon>
        <taxon>Leotiomycetes</taxon>
        <taxon>Helotiales</taxon>
        <taxon>Pleuroascaceae</taxon>
        <taxon>Venustampulla</taxon>
    </lineage>
</organism>
<proteinExistence type="predicted"/>
<evidence type="ECO:0000313" key="5">
    <source>
        <dbReference type="Proteomes" id="UP000254866"/>
    </source>
</evidence>
<reference evidence="4 5" key="1">
    <citation type="journal article" date="2018" name="IMA Fungus">
        <title>IMA Genome-F 9: Draft genome sequence of Annulohypoxylon stygium, Aspergillus mulundensis, Berkeleyomyces basicola (syn. Thielaviopsis basicola), Ceratocystis smalleyi, two Cercospora beticola strains, Coleophoma cylindrospora, Fusarium fracticaudum, Phialophora cf. hyalina, and Morchella septimelata.</title>
        <authorList>
            <person name="Wingfield B.D."/>
            <person name="Bills G.F."/>
            <person name="Dong Y."/>
            <person name="Huang W."/>
            <person name="Nel W.J."/>
            <person name="Swalarsk-Parry B.S."/>
            <person name="Vaghefi N."/>
            <person name="Wilken P.M."/>
            <person name="An Z."/>
            <person name="de Beer Z.W."/>
            <person name="De Vos L."/>
            <person name="Chen L."/>
            <person name="Duong T.A."/>
            <person name="Gao Y."/>
            <person name="Hammerbacher A."/>
            <person name="Kikkert J.R."/>
            <person name="Li Y."/>
            <person name="Li H."/>
            <person name="Li K."/>
            <person name="Li Q."/>
            <person name="Liu X."/>
            <person name="Ma X."/>
            <person name="Naidoo K."/>
            <person name="Pethybridge S.J."/>
            <person name="Sun J."/>
            <person name="Steenkamp E.T."/>
            <person name="van der Nest M.A."/>
            <person name="van Wyk S."/>
            <person name="Wingfield M.J."/>
            <person name="Xiong C."/>
            <person name="Yue Q."/>
            <person name="Zhang X."/>
        </authorList>
    </citation>
    <scope>NUCLEOTIDE SEQUENCE [LARGE SCALE GENOMIC DNA]</scope>
    <source>
        <strain evidence="4 5">BP 5553</strain>
    </source>
</reference>
<dbReference type="Gene3D" id="3.40.50.300">
    <property type="entry name" value="P-loop containing nucleotide triphosphate hydrolases"/>
    <property type="match status" value="1"/>
</dbReference>
<evidence type="ECO:0000259" key="3">
    <source>
        <dbReference type="Pfam" id="PF01926"/>
    </source>
</evidence>
<dbReference type="AlphaFoldDB" id="A0A370TBS8"/>
<dbReference type="GO" id="GO:0005525">
    <property type="term" value="F:GTP binding"/>
    <property type="evidence" value="ECO:0007669"/>
    <property type="project" value="InterPro"/>
</dbReference>
<dbReference type="Pfam" id="PF01926">
    <property type="entry name" value="MMR_HSR1"/>
    <property type="match status" value="1"/>
</dbReference>
<feature type="domain" description="G" evidence="3">
    <location>
        <begin position="11"/>
        <end position="95"/>
    </location>
</feature>
<keyword evidence="2" id="KW-1133">Transmembrane helix</keyword>